<comment type="caution">
    <text evidence="3">The sequence shown here is derived from an EMBL/GenBank/DDBJ whole genome shotgun (WGS) entry which is preliminary data.</text>
</comment>
<dbReference type="Pfam" id="PF24681">
    <property type="entry name" value="Kelch_KLHDC2_KLHL20_DRC7"/>
    <property type="match status" value="1"/>
</dbReference>
<dbReference type="InterPro" id="IPR015915">
    <property type="entry name" value="Kelch-typ_b-propeller"/>
</dbReference>
<dbReference type="Gene3D" id="2.120.10.80">
    <property type="entry name" value="Kelch-type beta propeller"/>
    <property type="match status" value="1"/>
</dbReference>
<sequence length="142" mass="14926">MNFMIVLILSSVLSQSITWTTKQALPVVRSAPGFAVVNDTVYVIGGSSGGGSLHNTNYVYDPATDLWSTKAPMLTARSQLGCAVVGGKIYAIGGFVGGAQTDTNLVEVYDPASDSWSSKLPMPTSRYAFAIAVVANKIYVIG</sequence>
<dbReference type="SMART" id="SM00612">
    <property type="entry name" value="Kelch"/>
    <property type="match status" value="2"/>
</dbReference>
<dbReference type="EMBL" id="BARW01017818">
    <property type="protein sequence ID" value="GAI91741.1"/>
    <property type="molecule type" value="Genomic_DNA"/>
</dbReference>
<dbReference type="SUPFAM" id="SSF117281">
    <property type="entry name" value="Kelch motif"/>
    <property type="match status" value="1"/>
</dbReference>
<dbReference type="PANTHER" id="PTHR46344:SF27">
    <property type="entry name" value="KELCH REPEAT SUPERFAMILY PROTEIN"/>
    <property type="match status" value="1"/>
</dbReference>
<evidence type="ECO:0008006" key="4">
    <source>
        <dbReference type="Google" id="ProtNLM"/>
    </source>
</evidence>
<organism evidence="3">
    <name type="scientific">marine sediment metagenome</name>
    <dbReference type="NCBI Taxonomy" id="412755"/>
    <lineage>
        <taxon>unclassified sequences</taxon>
        <taxon>metagenomes</taxon>
        <taxon>ecological metagenomes</taxon>
    </lineage>
</organism>
<keyword evidence="2" id="KW-0677">Repeat</keyword>
<accession>X1TK55</accession>
<feature type="non-terminal residue" evidence="3">
    <location>
        <position position="142"/>
    </location>
</feature>
<dbReference type="InterPro" id="IPR006652">
    <property type="entry name" value="Kelch_1"/>
</dbReference>
<dbReference type="PANTHER" id="PTHR46344">
    <property type="entry name" value="OS02G0202900 PROTEIN"/>
    <property type="match status" value="1"/>
</dbReference>
<evidence type="ECO:0000256" key="1">
    <source>
        <dbReference type="ARBA" id="ARBA00022441"/>
    </source>
</evidence>
<reference evidence="3" key="1">
    <citation type="journal article" date="2014" name="Front. Microbiol.">
        <title>High frequency of phylogenetically diverse reductive dehalogenase-homologous genes in deep subseafloor sedimentary metagenomes.</title>
        <authorList>
            <person name="Kawai M."/>
            <person name="Futagami T."/>
            <person name="Toyoda A."/>
            <person name="Takaki Y."/>
            <person name="Nishi S."/>
            <person name="Hori S."/>
            <person name="Arai W."/>
            <person name="Tsubouchi T."/>
            <person name="Morono Y."/>
            <person name="Uchiyama I."/>
            <person name="Ito T."/>
            <person name="Fujiyama A."/>
            <person name="Inagaki F."/>
            <person name="Takami H."/>
        </authorList>
    </citation>
    <scope>NUCLEOTIDE SEQUENCE</scope>
    <source>
        <strain evidence="3">Expedition CK06-06</strain>
    </source>
</reference>
<keyword evidence="1" id="KW-0880">Kelch repeat</keyword>
<name>X1TK55_9ZZZZ</name>
<gene>
    <name evidence="3" type="ORF">S12H4_30672</name>
</gene>
<protein>
    <recommendedName>
        <fullName evidence="4">Kelch repeat-containing protein</fullName>
    </recommendedName>
</protein>
<evidence type="ECO:0000313" key="3">
    <source>
        <dbReference type="EMBL" id="GAI91741.1"/>
    </source>
</evidence>
<dbReference type="AlphaFoldDB" id="X1TK55"/>
<proteinExistence type="predicted"/>
<evidence type="ECO:0000256" key="2">
    <source>
        <dbReference type="ARBA" id="ARBA00022737"/>
    </source>
</evidence>